<reference evidence="1" key="1">
    <citation type="submission" date="2023-04" db="EMBL/GenBank/DDBJ databases">
        <title>Phytophthora lilii NBRC 32176.</title>
        <authorList>
            <person name="Ichikawa N."/>
            <person name="Sato H."/>
            <person name="Tonouchi N."/>
        </authorList>
    </citation>
    <scope>NUCLEOTIDE SEQUENCE</scope>
    <source>
        <strain evidence="1">NBRC 32176</strain>
    </source>
</reference>
<dbReference type="OrthoDB" id="107685at2759"/>
<dbReference type="EMBL" id="BSXW01000712">
    <property type="protein sequence ID" value="GMF28408.1"/>
    <property type="molecule type" value="Genomic_DNA"/>
</dbReference>
<comment type="caution">
    <text evidence="1">The sequence shown here is derived from an EMBL/GenBank/DDBJ whole genome shotgun (WGS) entry which is preliminary data.</text>
</comment>
<name>A0A9W6UAQ5_9STRA</name>
<evidence type="ECO:0000313" key="1">
    <source>
        <dbReference type="EMBL" id="GMF28408.1"/>
    </source>
</evidence>
<sequence>MTLRRAVAQERRVARSLKTVMEKRPCLPVTRKGDRSQPDITLIKYCCCVVQRAVVCSIRRASCAQTTTSSQLSRCSQCCNPTTLHVNPSAVRREIEATLQQMHVHACAVLNATASDDSLSFNFNVRLDTSTGPTTEISTTTPMNCAVDRAVKLLGARCHVQGHGRHGGDRPQFTVELGSPHQTVLLDGFGASEKTNDGNRQLILWVAISFDRCGALCL</sequence>
<organism evidence="1 2">
    <name type="scientific">Phytophthora lilii</name>
    <dbReference type="NCBI Taxonomy" id="2077276"/>
    <lineage>
        <taxon>Eukaryota</taxon>
        <taxon>Sar</taxon>
        <taxon>Stramenopiles</taxon>
        <taxon>Oomycota</taxon>
        <taxon>Peronosporomycetes</taxon>
        <taxon>Peronosporales</taxon>
        <taxon>Peronosporaceae</taxon>
        <taxon>Phytophthora</taxon>
    </lineage>
</organism>
<proteinExistence type="predicted"/>
<keyword evidence="2" id="KW-1185">Reference proteome</keyword>
<accession>A0A9W6UAQ5</accession>
<dbReference type="Proteomes" id="UP001165083">
    <property type="component" value="Unassembled WGS sequence"/>
</dbReference>
<dbReference type="AlphaFoldDB" id="A0A9W6UAQ5"/>
<protein>
    <submittedName>
        <fullName evidence="1">Unnamed protein product</fullName>
    </submittedName>
</protein>
<evidence type="ECO:0000313" key="2">
    <source>
        <dbReference type="Proteomes" id="UP001165083"/>
    </source>
</evidence>
<gene>
    <name evidence="1" type="ORF">Plil01_001196300</name>
</gene>